<organism evidence="2 3">
    <name type="scientific">Citricoccus muralis</name>
    <dbReference type="NCBI Taxonomy" id="169134"/>
    <lineage>
        <taxon>Bacteria</taxon>
        <taxon>Bacillati</taxon>
        <taxon>Actinomycetota</taxon>
        <taxon>Actinomycetes</taxon>
        <taxon>Micrococcales</taxon>
        <taxon>Micrococcaceae</taxon>
        <taxon>Citricoccus</taxon>
    </lineage>
</organism>
<protein>
    <submittedName>
        <fullName evidence="2">Putative methionine/alanine importer small subunit</fullName>
    </submittedName>
</protein>
<evidence type="ECO:0000313" key="2">
    <source>
        <dbReference type="EMBL" id="REE04023.1"/>
    </source>
</evidence>
<evidence type="ECO:0000256" key="1">
    <source>
        <dbReference type="SAM" id="Phobius"/>
    </source>
</evidence>
<dbReference type="AlphaFoldDB" id="A0A3D9LFW0"/>
<sequence>MDPIAIVFLIIAIVVVWGGMAASLFHLLKNPDHLSGDEGAVERS</sequence>
<dbReference type="NCBIfam" id="NF033493">
    <property type="entry name" value="MetS_like_NSS"/>
    <property type="match status" value="1"/>
</dbReference>
<dbReference type="EMBL" id="QREH01000001">
    <property type="protein sequence ID" value="REE04023.1"/>
    <property type="molecule type" value="Genomic_DNA"/>
</dbReference>
<keyword evidence="1" id="KW-1133">Transmembrane helix</keyword>
<keyword evidence="3" id="KW-1185">Reference proteome</keyword>
<dbReference type="Pfam" id="PF16951">
    <property type="entry name" value="MaAIMP_sms"/>
    <property type="match status" value="1"/>
</dbReference>
<comment type="caution">
    <text evidence="2">The sequence shown here is derived from an EMBL/GenBank/DDBJ whole genome shotgun (WGS) entry which is preliminary data.</text>
</comment>
<reference evidence="2 3" key="1">
    <citation type="submission" date="2018-07" db="EMBL/GenBank/DDBJ databases">
        <title>Sequencing the genomes of 1000 actinobacteria strains.</title>
        <authorList>
            <person name="Klenk H.-P."/>
        </authorList>
    </citation>
    <scope>NUCLEOTIDE SEQUENCE [LARGE SCALE GENOMIC DNA]</scope>
    <source>
        <strain evidence="2 3">DSM 14442</strain>
    </source>
</reference>
<dbReference type="Proteomes" id="UP000256727">
    <property type="component" value="Unassembled WGS sequence"/>
</dbReference>
<evidence type="ECO:0000313" key="3">
    <source>
        <dbReference type="Proteomes" id="UP000256727"/>
    </source>
</evidence>
<feature type="transmembrane region" description="Helical" evidence="1">
    <location>
        <begin position="6"/>
        <end position="28"/>
    </location>
</feature>
<keyword evidence="1" id="KW-0472">Membrane</keyword>
<name>A0A3D9LFW0_9MICC</name>
<dbReference type="InterPro" id="IPR031596">
    <property type="entry name" value="MaAIMP_sms"/>
</dbReference>
<accession>A0A3D9LFW0</accession>
<gene>
    <name evidence="2" type="ORF">C8E99_1848</name>
</gene>
<keyword evidence="1" id="KW-0812">Transmembrane</keyword>
<proteinExistence type="predicted"/>
<dbReference type="RefSeq" id="WP_115932034.1">
    <property type="nucleotide sequence ID" value="NZ_QREH01000001.1"/>
</dbReference>